<gene>
    <name evidence="3" type="ORF">UFOPK4098_00606</name>
    <name evidence="4" type="ORF">UFOPK4347_00630</name>
</gene>
<keyword evidence="1" id="KW-0560">Oxidoreductase</keyword>
<name>A0A6J7UFL2_9ZZZZ</name>
<organism evidence="4">
    <name type="scientific">freshwater metagenome</name>
    <dbReference type="NCBI Taxonomy" id="449393"/>
    <lineage>
        <taxon>unclassified sequences</taxon>
        <taxon>metagenomes</taxon>
        <taxon>ecological metagenomes</taxon>
    </lineage>
</organism>
<evidence type="ECO:0000313" key="3">
    <source>
        <dbReference type="EMBL" id="CAB5016424.1"/>
    </source>
</evidence>
<dbReference type="GO" id="GO:0016627">
    <property type="term" value="F:oxidoreductase activity, acting on the CH-CH group of donors"/>
    <property type="evidence" value="ECO:0007669"/>
    <property type="project" value="TreeGrafter"/>
</dbReference>
<proteinExistence type="predicted"/>
<feature type="domain" description="Pyridoxamine 5'-phosphate oxidase N-terminal" evidence="2">
    <location>
        <begin position="22"/>
        <end position="131"/>
    </location>
</feature>
<reference evidence="4" key="1">
    <citation type="submission" date="2020-05" db="EMBL/GenBank/DDBJ databases">
        <authorList>
            <person name="Chiriac C."/>
            <person name="Salcher M."/>
            <person name="Ghai R."/>
            <person name="Kavagutti S V."/>
        </authorList>
    </citation>
    <scope>NUCLEOTIDE SEQUENCE</scope>
</reference>
<evidence type="ECO:0000313" key="4">
    <source>
        <dbReference type="EMBL" id="CAB5063706.1"/>
    </source>
</evidence>
<dbReference type="PANTHER" id="PTHR35176:SF6">
    <property type="entry name" value="HEME OXYGENASE HI_0854-RELATED"/>
    <property type="match status" value="1"/>
</dbReference>
<dbReference type="Gene3D" id="2.30.110.10">
    <property type="entry name" value="Electron Transport, Fmn-binding Protein, Chain A"/>
    <property type="match status" value="1"/>
</dbReference>
<sequence length="151" mass="16938">MSQKTFPYENLELIKNAATKLSPWAHLATVGKDNRPDVVPVHPCWEGDVLWVLVGNTSVKSKNIAHNNHVAFHWQVTESGDGVEVWGTATLHSDVETKKRLWSGVFDYDLNAFAPGGPENSPDTGFMRIEPYRAIYLPQYGMGGRTEWRKG</sequence>
<dbReference type="InterPro" id="IPR012349">
    <property type="entry name" value="Split_barrel_FMN-bd"/>
</dbReference>
<dbReference type="EMBL" id="CAFBQU010000011">
    <property type="protein sequence ID" value="CAB5063706.1"/>
    <property type="molecule type" value="Genomic_DNA"/>
</dbReference>
<dbReference type="InterPro" id="IPR052019">
    <property type="entry name" value="F420H2_bilvrd_red/Heme_oxyg"/>
</dbReference>
<dbReference type="AlphaFoldDB" id="A0A6J7UFL2"/>
<dbReference type="EMBL" id="CAFBPN010000022">
    <property type="protein sequence ID" value="CAB5016424.1"/>
    <property type="molecule type" value="Genomic_DNA"/>
</dbReference>
<protein>
    <submittedName>
        <fullName evidence="4">Unannotated protein</fullName>
    </submittedName>
</protein>
<dbReference type="Pfam" id="PF01243">
    <property type="entry name" value="PNPOx_N"/>
    <property type="match status" value="1"/>
</dbReference>
<dbReference type="PANTHER" id="PTHR35176">
    <property type="entry name" value="HEME OXYGENASE HI_0854-RELATED"/>
    <property type="match status" value="1"/>
</dbReference>
<accession>A0A6J7UFL2</accession>
<dbReference type="SUPFAM" id="SSF50475">
    <property type="entry name" value="FMN-binding split barrel"/>
    <property type="match status" value="1"/>
</dbReference>
<dbReference type="GO" id="GO:0070967">
    <property type="term" value="F:coenzyme F420 binding"/>
    <property type="evidence" value="ECO:0007669"/>
    <property type="project" value="TreeGrafter"/>
</dbReference>
<evidence type="ECO:0000259" key="2">
    <source>
        <dbReference type="Pfam" id="PF01243"/>
    </source>
</evidence>
<evidence type="ECO:0000256" key="1">
    <source>
        <dbReference type="ARBA" id="ARBA00023002"/>
    </source>
</evidence>
<dbReference type="InterPro" id="IPR011576">
    <property type="entry name" value="Pyridox_Oxase_N"/>
</dbReference>
<dbReference type="GO" id="GO:0005829">
    <property type="term" value="C:cytosol"/>
    <property type="evidence" value="ECO:0007669"/>
    <property type="project" value="TreeGrafter"/>
</dbReference>